<sequence>MATTNGDPAPEGVFSLLDTDLYKLTMQNAVLKSFPDVPVKYRFTNRTPHMQLNRRAFRWLQEQVAKLANIRVTDEEIAWLERTCRYLDEGYLKYLQDFKLRPDDHVKLDFNAESEHGGDDVFGELWVSVEGLWVETILYEIPLLALISEAYFKFVDTDWSYEGQTEHAKQKGLRLIENGCAFSEFGSRRRRDYKTHSMVLQGLLAAQHESDTNNAGWLGKFSGTSNVHMAMRHGVAPIGTVAHEWFMAIAAITDNYADANEKALQYWTGTFGRGVLSIALTDTFGTPAFLRSFSRPAPKSGTIGTEVEGSDPSYAEIFTGVRQDSGDPMEYIKLIKEFYTAHGVKEKKTIVFSDALNVDKCIKYKNATDAVGLTPSFGVGTFFTNDFVHKSDGVKKSVPMNIVIKLSEAQGRPAIKLSDDRGKNTGAGELVRRVKEEVRYEEKTWLGGDEAHRWDKNET</sequence>
<evidence type="ECO:0000256" key="2">
    <source>
        <dbReference type="ARBA" id="ARBA00010897"/>
    </source>
</evidence>
<dbReference type="PANTHER" id="PTHR11098">
    <property type="entry name" value="NICOTINATE PHOSPHORIBOSYLTRANSFERASE"/>
    <property type="match status" value="1"/>
</dbReference>
<accession>A0AAN8A2X3</accession>
<keyword evidence="5 9" id="KW-0436">Ligase</keyword>
<evidence type="ECO:0000256" key="9">
    <source>
        <dbReference type="RuleBase" id="RU003838"/>
    </source>
</evidence>
<dbReference type="GO" id="GO:0016757">
    <property type="term" value="F:glycosyltransferase activity"/>
    <property type="evidence" value="ECO:0007669"/>
    <property type="project" value="UniProtKB-KW"/>
</dbReference>
<evidence type="ECO:0000256" key="4">
    <source>
        <dbReference type="ARBA" id="ARBA00022553"/>
    </source>
</evidence>
<dbReference type="Gene3D" id="3.20.140.10">
    <property type="entry name" value="nicotinate phosphoribosyltransferase"/>
    <property type="match status" value="1"/>
</dbReference>
<feature type="domain" description="Nicotinate phosphoribosyltransferase N-terminal" evidence="11">
    <location>
        <begin position="17"/>
        <end position="148"/>
    </location>
</feature>
<evidence type="ECO:0000256" key="6">
    <source>
        <dbReference type="ARBA" id="ARBA00022642"/>
    </source>
</evidence>
<name>A0AAN8A2X3_9PEZI</name>
<dbReference type="InterPro" id="IPR006406">
    <property type="entry name" value="Nic_PRibTrfase"/>
</dbReference>
<evidence type="ECO:0000256" key="3">
    <source>
        <dbReference type="ARBA" id="ARBA00013236"/>
    </source>
</evidence>
<evidence type="ECO:0000313" key="13">
    <source>
        <dbReference type="Proteomes" id="UP001310594"/>
    </source>
</evidence>
<dbReference type="AlphaFoldDB" id="A0AAN8A2X3"/>
<keyword evidence="12" id="KW-0328">Glycosyltransferase</keyword>
<evidence type="ECO:0000256" key="1">
    <source>
        <dbReference type="ARBA" id="ARBA00004952"/>
    </source>
</evidence>
<comment type="catalytic activity">
    <reaction evidence="8 9">
        <text>5-phospho-alpha-D-ribose 1-diphosphate + nicotinate + ATP + H2O = nicotinate beta-D-ribonucleotide + ADP + phosphate + diphosphate</text>
        <dbReference type="Rhea" id="RHEA:36163"/>
        <dbReference type="ChEBI" id="CHEBI:15377"/>
        <dbReference type="ChEBI" id="CHEBI:30616"/>
        <dbReference type="ChEBI" id="CHEBI:32544"/>
        <dbReference type="ChEBI" id="CHEBI:33019"/>
        <dbReference type="ChEBI" id="CHEBI:43474"/>
        <dbReference type="ChEBI" id="CHEBI:57502"/>
        <dbReference type="ChEBI" id="CHEBI:58017"/>
        <dbReference type="ChEBI" id="CHEBI:456216"/>
        <dbReference type="EC" id="6.3.4.21"/>
    </reaction>
</comment>
<dbReference type="GO" id="GO:0005829">
    <property type="term" value="C:cytosol"/>
    <property type="evidence" value="ECO:0007669"/>
    <property type="project" value="TreeGrafter"/>
</dbReference>
<feature type="domain" description="Nicotinate/nicotinamide phosphoribosyltransferase" evidence="10">
    <location>
        <begin position="180"/>
        <end position="439"/>
    </location>
</feature>
<keyword evidence="6 9" id="KW-0662">Pyridine nucleotide biosynthesis</keyword>
<proteinExistence type="inferred from homology"/>
<dbReference type="SUPFAM" id="SSF51690">
    <property type="entry name" value="Nicotinate/Quinolinate PRTase C-terminal domain-like"/>
    <property type="match status" value="1"/>
</dbReference>
<dbReference type="InterPro" id="IPR007229">
    <property type="entry name" value="Nic_PRibTrfase-Fam"/>
</dbReference>
<dbReference type="Pfam" id="PF17767">
    <property type="entry name" value="NAPRTase_N"/>
    <property type="match status" value="1"/>
</dbReference>
<evidence type="ECO:0000259" key="10">
    <source>
        <dbReference type="Pfam" id="PF04095"/>
    </source>
</evidence>
<dbReference type="SUPFAM" id="SSF54675">
    <property type="entry name" value="Nicotinate/Quinolinate PRTase N-terminal domain-like"/>
    <property type="match status" value="1"/>
</dbReference>
<comment type="similarity">
    <text evidence="2 9">Belongs to the NAPRTase family.</text>
</comment>
<keyword evidence="7" id="KW-0808">Transferase</keyword>
<keyword evidence="4" id="KW-0597">Phosphoprotein</keyword>
<organism evidence="12 13">
    <name type="scientific">Elasticomyces elasticus</name>
    <dbReference type="NCBI Taxonomy" id="574655"/>
    <lineage>
        <taxon>Eukaryota</taxon>
        <taxon>Fungi</taxon>
        <taxon>Dikarya</taxon>
        <taxon>Ascomycota</taxon>
        <taxon>Pezizomycotina</taxon>
        <taxon>Dothideomycetes</taxon>
        <taxon>Dothideomycetidae</taxon>
        <taxon>Mycosphaerellales</taxon>
        <taxon>Teratosphaeriaceae</taxon>
        <taxon>Elasticomyces</taxon>
    </lineage>
</organism>
<dbReference type="EC" id="6.3.4.21" evidence="3 9"/>
<evidence type="ECO:0000256" key="7">
    <source>
        <dbReference type="ARBA" id="ARBA00022679"/>
    </source>
</evidence>
<dbReference type="PIRSF" id="PIRSF000484">
    <property type="entry name" value="NAPRT"/>
    <property type="match status" value="1"/>
</dbReference>
<dbReference type="EMBL" id="JAVRQU010000007">
    <property type="protein sequence ID" value="KAK5700950.1"/>
    <property type="molecule type" value="Genomic_DNA"/>
</dbReference>
<dbReference type="Proteomes" id="UP001310594">
    <property type="component" value="Unassembled WGS sequence"/>
</dbReference>
<dbReference type="Pfam" id="PF04095">
    <property type="entry name" value="NAPRTase"/>
    <property type="match status" value="1"/>
</dbReference>
<dbReference type="GO" id="GO:0034355">
    <property type="term" value="P:NAD+ biosynthetic process via the salvage pathway"/>
    <property type="evidence" value="ECO:0007669"/>
    <property type="project" value="TreeGrafter"/>
</dbReference>
<comment type="pathway">
    <text evidence="1 9">Cofactor biosynthesis; NAD(+) biosynthesis; nicotinate D-ribonucleotide from nicotinate: step 1/1.</text>
</comment>
<dbReference type="NCBIfam" id="TIGR01514">
    <property type="entry name" value="NAPRTase"/>
    <property type="match status" value="1"/>
</dbReference>
<comment type="PTM">
    <text evidence="9">Transiently phosphorylated on a His residue during the reaction cycle. Phosphorylation strongly increases the affinity for substrates and increases the rate of nicotinate D-ribonucleotide production. Dephosphorylation regenerates the low-affinity form of the enzyme, leading to product release.</text>
</comment>
<dbReference type="GO" id="GO:0004516">
    <property type="term" value="F:nicotinate phosphoribosyltransferase activity"/>
    <property type="evidence" value="ECO:0007669"/>
    <property type="project" value="UniProtKB-UniRule"/>
</dbReference>
<comment type="function">
    <text evidence="9">Catalyzes the synthesis of beta-nicotinate D-ribonucleotide from nicotinate and 5-phospho-D-ribose 1-phosphate at the expense of ATP.</text>
</comment>
<reference evidence="12" key="1">
    <citation type="submission" date="2023-08" db="EMBL/GenBank/DDBJ databases">
        <title>Black Yeasts Isolated from many extreme environments.</title>
        <authorList>
            <person name="Coleine C."/>
            <person name="Stajich J.E."/>
            <person name="Selbmann L."/>
        </authorList>
    </citation>
    <scope>NUCLEOTIDE SEQUENCE</scope>
    <source>
        <strain evidence="12">CCFEE 5810</strain>
    </source>
</reference>
<dbReference type="FunFam" id="3.20.140.10:FF:000009">
    <property type="entry name" value="Nicotinate phosphoribosyltransferase"/>
    <property type="match status" value="1"/>
</dbReference>
<evidence type="ECO:0000259" key="11">
    <source>
        <dbReference type="Pfam" id="PF17767"/>
    </source>
</evidence>
<protein>
    <recommendedName>
        <fullName evidence="3 9">Nicotinate phosphoribosyltransferase</fullName>
        <ecNumber evidence="3 9">6.3.4.21</ecNumber>
    </recommendedName>
</protein>
<dbReference type="PANTHER" id="PTHR11098:SF1">
    <property type="entry name" value="NICOTINATE PHOSPHORIBOSYLTRANSFERASE"/>
    <property type="match status" value="1"/>
</dbReference>
<dbReference type="InterPro" id="IPR040727">
    <property type="entry name" value="NAPRTase_N"/>
</dbReference>
<dbReference type="InterPro" id="IPR041525">
    <property type="entry name" value="N/Namide_PRibTrfase"/>
</dbReference>
<gene>
    <name evidence="12" type="primary">NPT1</name>
    <name evidence="12" type="ORF">LTR97_005468</name>
</gene>
<evidence type="ECO:0000256" key="8">
    <source>
        <dbReference type="ARBA" id="ARBA00048668"/>
    </source>
</evidence>
<comment type="caution">
    <text evidence="12">The sequence shown here is derived from an EMBL/GenBank/DDBJ whole genome shotgun (WGS) entry which is preliminary data.</text>
</comment>
<evidence type="ECO:0000256" key="5">
    <source>
        <dbReference type="ARBA" id="ARBA00022598"/>
    </source>
</evidence>
<evidence type="ECO:0000313" key="12">
    <source>
        <dbReference type="EMBL" id="KAK5700950.1"/>
    </source>
</evidence>
<dbReference type="InterPro" id="IPR036068">
    <property type="entry name" value="Nicotinate_pribotase-like_C"/>
</dbReference>